<feature type="compositionally biased region" description="Pro residues" evidence="1">
    <location>
        <begin position="764"/>
        <end position="775"/>
    </location>
</feature>
<evidence type="ECO:0000256" key="1">
    <source>
        <dbReference type="SAM" id="MobiDB-lite"/>
    </source>
</evidence>
<feature type="region of interest" description="Disordered" evidence="1">
    <location>
        <begin position="697"/>
        <end position="1092"/>
    </location>
</feature>
<protein>
    <submittedName>
        <fullName evidence="2">Uncharacterized protein</fullName>
    </submittedName>
</protein>
<accession>A0A179FR54</accession>
<keyword evidence="3" id="KW-1185">Reference proteome</keyword>
<evidence type="ECO:0000313" key="3">
    <source>
        <dbReference type="Proteomes" id="UP000078397"/>
    </source>
</evidence>
<feature type="compositionally biased region" description="Pro residues" evidence="1">
    <location>
        <begin position="932"/>
        <end position="942"/>
    </location>
</feature>
<feature type="compositionally biased region" description="Pro residues" evidence="1">
    <location>
        <begin position="835"/>
        <end position="850"/>
    </location>
</feature>
<feature type="compositionally biased region" description="Low complexity" evidence="1">
    <location>
        <begin position="981"/>
        <end position="991"/>
    </location>
</feature>
<proteinExistence type="predicted"/>
<dbReference type="STRING" id="1380566.A0A179FR54"/>
<feature type="compositionally biased region" description="Pro residues" evidence="1">
    <location>
        <begin position="784"/>
        <end position="798"/>
    </location>
</feature>
<feature type="compositionally biased region" description="Basic residues" evidence="1">
    <location>
        <begin position="18"/>
        <end position="32"/>
    </location>
</feature>
<feature type="compositionally biased region" description="Polar residues" evidence="1">
    <location>
        <begin position="40"/>
        <end position="49"/>
    </location>
</feature>
<feature type="compositionally biased region" description="Basic and acidic residues" evidence="1">
    <location>
        <begin position="1039"/>
        <end position="1051"/>
    </location>
</feature>
<feature type="compositionally biased region" description="Polar residues" evidence="1">
    <location>
        <begin position="873"/>
        <end position="882"/>
    </location>
</feature>
<dbReference type="OrthoDB" id="4188028at2759"/>
<feature type="region of interest" description="Disordered" evidence="1">
    <location>
        <begin position="1"/>
        <end position="62"/>
    </location>
</feature>
<reference evidence="2 3" key="1">
    <citation type="journal article" date="2016" name="PLoS Pathog.">
        <title>Biosynthesis of antibiotic leucinostatins in bio-control fungus Purpureocillium lilacinum and their inhibition on phytophthora revealed by genome mining.</title>
        <authorList>
            <person name="Wang G."/>
            <person name="Liu Z."/>
            <person name="Lin R."/>
            <person name="Li E."/>
            <person name="Mao Z."/>
            <person name="Ling J."/>
            <person name="Yang Y."/>
            <person name="Yin W.B."/>
            <person name="Xie B."/>
        </authorList>
    </citation>
    <scope>NUCLEOTIDE SEQUENCE [LARGE SCALE GENOMIC DNA]</scope>
    <source>
        <strain evidence="2">170</strain>
    </source>
</reference>
<feature type="region of interest" description="Disordered" evidence="1">
    <location>
        <begin position="240"/>
        <end position="305"/>
    </location>
</feature>
<comment type="caution">
    <text evidence="2">The sequence shown here is derived from an EMBL/GenBank/DDBJ whole genome shotgun (WGS) entry which is preliminary data.</text>
</comment>
<feature type="region of interest" description="Disordered" evidence="1">
    <location>
        <begin position="564"/>
        <end position="600"/>
    </location>
</feature>
<organism evidence="2 3">
    <name type="scientific">Pochonia chlamydosporia 170</name>
    <dbReference type="NCBI Taxonomy" id="1380566"/>
    <lineage>
        <taxon>Eukaryota</taxon>
        <taxon>Fungi</taxon>
        <taxon>Dikarya</taxon>
        <taxon>Ascomycota</taxon>
        <taxon>Pezizomycotina</taxon>
        <taxon>Sordariomycetes</taxon>
        <taxon>Hypocreomycetidae</taxon>
        <taxon>Hypocreales</taxon>
        <taxon>Clavicipitaceae</taxon>
        <taxon>Pochonia</taxon>
    </lineage>
</organism>
<feature type="compositionally biased region" description="Basic and acidic residues" evidence="1">
    <location>
        <begin position="1079"/>
        <end position="1092"/>
    </location>
</feature>
<feature type="compositionally biased region" description="Acidic residues" evidence="1">
    <location>
        <begin position="318"/>
        <end position="331"/>
    </location>
</feature>
<sequence length="1092" mass="119730">MAAETSSPAREPATSTRGRGRGGRGGRGRGRGGGRGASNAALSKSTTASRGRGGTRRGRVKNFSDSRVQAAYERQRDLKATYQAVAFALKPALQELAERNVDEMLQKPDSYKQAKEYMPIVDQLKEKFDNKLRECDRRLECDLNLAEHSFNADQYVAEKEFQNGLSDMMEQFYEGQENRLRILAALHSKDLPVDVEDDQYYYRVITDAELDNDFGIYECYKNSHLVPYPSRVPGTEMWRKARDPDASAAVPRESSAAPTRGRGRGRGGAGIKRRAADLPDGQSTPKRSARNMDDSQLLAPAPMAPAPMKGLLASAANVDEDPEGTPAEEESVPASPEPTLLNGNGSFTGRASSRQQAREKSPPLPKNIGEPDDYGVRTYNQRPSMREKGINSRILAPHVVWFEDWEIGFKDTSNDSTKGHTRAKRGKYLDTPNSNGIHFDHWCNGYDFSTTTPDDFDQELVKRHGVHPKYGIFLPTSTNESEEHQPYIMPGKPVVYIANPSGRISHASRSFQSTTNQRRSEELPLREKMKANLRRFCKMAEIETEDINIAEFVRSDDMLRSKSLGTADKELSSRPQFSETTSEADEEVESTPPEPEQPEGGITGLSVLTYATAYVAAQDVTRAAPPTPKPARYDAIRDVFTDSKPDPAPVPETTNLGLNFLAELCNVETRLPGWENRPEAISTLPIVDSDVRTTIKHEEPPTVSSFSHAPMNPRLSQEPPPLFTHNQPSDRMTLPPASSIHDRPAYPVPIPQDAGHRADYKSSAPPPPPPPPGPPLHADHGGYYPPPVASYPPGPREPLLPSGRPIDPGYNPRRLSSYGPETPQQPAYSSMYWPQQPPPAGPPGPPPVLPPASSTASSAHQGYPLPPPSSSSGRLSFSQTASAEPLPPLRPPRGRTQSVPEEPPYDPTMRGSIHNSYYQPPPSRSYQRGYPVPEPHQPPPLQPILGERILPNPQQSSASYMGSPPPPYAPQIMSPTFANAPGLPGQLGQSPPGTPHGGPPGSAHRHRSTPSGSSDAGSNKYRKLQPAPVPAHRAWSNKPELKTIPYDHKETGSSAALPSSGPTQIRGWNVNQHRKRSKQDKGDISNDRDESR</sequence>
<gene>
    <name evidence="2" type="ORF">VFPPC_04394</name>
</gene>
<dbReference type="RefSeq" id="XP_018144955.1">
    <property type="nucleotide sequence ID" value="XM_018283756.1"/>
</dbReference>
<feature type="compositionally biased region" description="Polar residues" evidence="1">
    <location>
        <begin position="1"/>
        <end position="16"/>
    </location>
</feature>
<feature type="compositionally biased region" description="Polar residues" evidence="1">
    <location>
        <begin position="1052"/>
        <end position="1063"/>
    </location>
</feature>
<dbReference type="GeneID" id="28847750"/>
<feature type="region of interest" description="Disordered" evidence="1">
    <location>
        <begin position="318"/>
        <end position="375"/>
    </location>
</feature>
<dbReference type="KEGG" id="pchm:VFPPC_04394"/>
<dbReference type="Proteomes" id="UP000078397">
    <property type="component" value="Unassembled WGS sequence"/>
</dbReference>
<feature type="compositionally biased region" description="Polar residues" evidence="1">
    <location>
        <begin position="341"/>
        <end position="355"/>
    </location>
</feature>
<evidence type="ECO:0000313" key="2">
    <source>
        <dbReference type="EMBL" id="OAQ68105.1"/>
    </source>
</evidence>
<dbReference type="AlphaFoldDB" id="A0A179FR54"/>
<name>A0A179FR54_METCM</name>
<dbReference type="EMBL" id="LSBJ02000003">
    <property type="protein sequence ID" value="OAQ68105.1"/>
    <property type="molecule type" value="Genomic_DNA"/>
</dbReference>